<dbReference type="Proteomes" id="UP000290637">
    <property type="component" value="Chromosome"/>
</dbReference>
<keyword evidence="3" id="KW-1185">Reference proteome</keyword>
<dbReference type="PANTHER" id="PTHR43283:SF18">
    <property type="match status" value="1"/>
</dbReference>
<dbReference type="Pfam" id="PF00144">
    <property type="entry name" value="Beta-lactamase"/>
    <property type="match status" value="1"/>
</dbReference>
<evidence type="ECO:0000313" key="2">
    <source>
        <dbReference type="EMBL" id="QBE66488.1"/>
    </source>
</evidence>
<proteinExistence type="predicted"/>
<dbReference type="EMBL" id="CP035913">
    <property type="protein sequence ID" value="QBE66488.1"/>
    <property type="molecule type" value="Genomic_DNA"/>
</dbReference>
<organism evidence="2 3">
    <name type="scientific">Pseudoduganella lutea</name>
    <dbReference type="NCBI Taxonomy" id="321985"/>
    <lineage>
        <taxon>Bacteria</taxon>
        <taxon>Pseudomonadati</taxon>
        <taxon>Pseudomonadota</taxon>
        <taxon>Betaproteobacteria</taxon>
        <taxon>Burkholderiales</taxon>
        <taxon>Oxalobacteraceae</taxon>
        <taxon>Telluria group</taxon>
        <taxon>Pseudoduganella</taxon>
    </lineage>
</organism>
<dbReference type="GO" id="GO:0016787">
    <property type="term" value="F:hydrolase activity"/>
    <property type="evidence" value="ECO:0007669"/>
    <property type="project" value="UniProtKB-KW"/>
</dbReference>
<dbReference type="AlphaFoldDB" id="A0A4P6L6A9"/>
<protein>
    <submittedName>
        <fullName evidence="2">Class A beta-lactamase-related serine hydrolase</fullName>
    </submittedName>
</protein>
<dbReference type="KEGG" id="plue:EWM63_28885"/>
<accession>A0A4P6L6A9</accession>
<dbReference type="PANTHER" id="PTHR43283">
    <property type="entry name" value="BETA-LACTAMASE-RELATED"/>
    <property type="match status" value="1"/>
</dbReference>
<evidence type="ECO:0000313" key="3">
    <source>
        <dbReference type="Proteomes" id="UP000290637"/>
    </source>
</evidence>
<reference evidence="2 3" key="1">
    <citation type="submission" date="2019-02" db="EMBL/GenBank/DDBJ databases">
        <title>Draft Genome Sequences of Six Type Strains of the Genus Massilia.</title>
        <authorList>
            <person name="Miess H."/>
            <person name="Frediansyhah A."/>
            <person name="Gross H."/>
        </authorList>
    </citation>
    <scope>NUCLEOTIDE SEQUENCE [LARGE SCALE GENOMIC DNA]</scope>
    <source>
        <strain evidence="2 3">DSM 17473</strain>
    </source>
</reference>
<dbReference type="InterPro" id="IPR001466">
    <property type="entry name" value="Beta-lactam-related"/>
</dbReference>
<sequence length="390" mass="42184">MRPLMRRRIMQGSVNLEFFRTALLSLGASFLAGCASFANPGPMPASGHGSVHEILPALAEHHRVCNVVVAVVRNRKLHSIDSASGCKAARPPGPDSVFQAASLSKPLFAHAVLLLAKEGRIELEAPVMRYLPEGYLHRYAPLEAEPSELVTDHRLNAITVRMALNHTSGLPNWSSGPLRFDTAPGAKWDYSGEGYVFLQRAVEAVTGQPLDRFMASGIFQSLGMQHSDYVLGPRIARDLVPGTKANGAPRATIEMTSPVAAFSLHTTANDYARFLVAVLADQPSVDVITASPVTVDAKLDLGWGLGWGIARERDDTLIWQWGNNPGYRAFVIASVRSGDGMVMLTNSENGLKLAEPLTRRILPGEHALFRSAVMGTDVLTMLCNGLKLCL</sequence>
<dbReference type="Gene3D" id="3.40.710.10">
    <property type="entry name" value="DD-peptidase/beta-lactamase superfamily"/>
    <property type="match status" value="1"/>
</dbReference>
<keyword evidence="2" id="KW-0378">Hydrolase</keyword>
<dbReference type="PROSITE" id="PS51257">
    <property type="entry name" value="PROKAR_LIPOPROTEIN"/>
    <property type="match status" value="1"/>
</dbReference>
<name>A0A4P6L6A9_9BURK</name>
<dbReference type="InterPro" id="IPR012338">
    <property type="entry name" value="Beta-lactam/transpept-like"/>
</dbReference>
<dbReference type="SUPFAM" id="SSF56601">
    <property type="entry name" value="beta-lactamase/transpeptidase-like"/>
    <property type="match status" value="1"/>
</dbReference>
<dbReference type="InterPro" id="IPR050789">
    <property type="entry name" value="Diverse_Enzym_Activities"/>
</dbReference>
<dbReference type="OrthoDB" id="9801061at2"/>
<feature type="domain" description="Beta-lactamase-related" evidence="1">
    <location>
        <begin position="57"/>
        <end position="361"/>
    </location>
</feature>
<gene>
    <name evidence="2" type="ORF">EWM63_28885</name>
</gene>
<evidence type="ECO:0000259" key="1">
    <source>
        <dbReference type="Pfam" id="PF00144"/>
    </source>
</evidence>